<name>A0A4Q7V4Y2_PSEST</name>
<proteinExistence type="predicted"/>
<dbReference type="EMBL" id="SHKL01000001">
    <property type="protein sequence ID" value="RZT88758.1"/>
    <property type="molecule type" value="Genomic_DNA"/>
</dbReference>
<evidence type="ECO:0000313" key="2">
    <source>
        <dbReference type="Proteomes" id="UP000291591"/>
    </source>
</evidence>
<dbReference type="Proteomes" id="UP000291591">
    <property type="component" value="Unassembled WGS sequence"/>
</dbReference>
<dbReference type="RefSeq" id="WP_130292774.1">
    <property type="nucleotide sequence ID" value="NZ_SHKL01000001.1"/>
</dbReference>
<dbReference type="AlphaFoldDB" id="A0A4Q7V4Y2"/>
<comment type="caution">
    <text evidence="1">The sequence shown here is derived from an EMBL/GenBank/DDBJ whole genome shotgun (WGS) entry which is preliminary data.</text>
</comment>
<reference evidence="1 2" key="1">
    <citation type="submission" date="2019-02" db="EMBL/GenBank/DDBJ databases">
        <title>Sequencing the genomes of 1000 actinobacteria strains.</title>
        <authorList>
            <person name="Klenk H.-P."/>
        </authorList>
    </citation>
    <scope>NUCLEOTIDE SEQUENCE [LARGE SCALE GENOMIC DNA]</scope>
    <source>
        <strain evidence="1 2">DSM 45779</strain>
    </source>
</reference>
<dbReference type="SUPFAM" id="SSF52980">
    <property type="entry name" value="Restriction endonuclease-like"/>
    <property type="match status" value="1"/>
</dbReference>
<gene>
    <name evidence="1" type="ORF">EV383_5703</name>
</gene>
<keyword evidence="2" id="KW-1185">Reference proteome</keyword>
<protein>
    <recommendedName>
        <fullName evidence="3">Restriction endonuclease</fullName>
    </recommendedName>
</protein>
<dbReference type="OrthoDB" id="187725at2"/>
<sequence length="160" mass="18155">MLEPNEEIVRRFFERKGYFVRSRLRYRVPNGYSDIDLLLLRPDGTVGAVEVKGWHAESITASTLTEWPVWNFTSAAADEAIYSTVGRRVDIERFLVVGQIGKNSKDAVLSEARTRGVQVIEFPEILGLLVREVSLNENADSDAEHMIRLLLRYGLLSKDS</sequence>
<evidence type="ECO:0000313" key="1">
    <source>
        <dbReference type="EMBL" id="RZT88758.1"/>
    </source>
</evidence>
<accession>A0A4Q7V4Y2</accession>
<evidence type="ECO:0008006" key="3">
    <source>
        <dbReference type="Google" id="ProtNLM"/>
    </source>
</evidence>
<organism evidence="1 2">
    <name type="scientific">Pseudonocardia sediminis</name>
    <dbReference type="NCBI Taxonomy" id="1397368"/>
    <lineage>
        <taxon>Bacteria</taxon>
        <taxon>Bacillati</taxon>
        <taxon>Actinomycetota</taxon>
        <taxon>Actinomycetes</taxon>
        <taxon>Pseudonocardiales</taxon>
        <taxon>Pseudonocardiaceae</taxon>
        <taxon>Pseudonocardia</taxon>
    </lineage>
</organism>
<dbReference type="InterPro" id="IPR011335">
    <property type="entry name" value="Restrct_endonuc-II-like"/>
</dbReference>